<organism evidence="2 3">
    <name type="scientific">Allacma fusca</name>
    <dbReference type="NCBI Taxonomy" id="39272"/>
    <lineage>
        <taxon>Eukaryota</taxon>
        <taxon>Metazoa</taxon>
        <taxon>Ecdysozoa</taxon>
        <taxon>Arthropoda</taxon>
        <taxon>Hexapoda</taxon>
        <taxon>Collembola</taxon>
        <taxon>Symphypleona</taxon>
        <taxon>Sminthuridae</taxon>
        <taxon>Allacma</taxon>
    </lineage>
</organism>
<dbReference type="InterPro" id="IPR005079">
    <property type="entry name" value="Peptidase_C45_hydrolase"/>
</dbReference>
<gene>
    <name evidence="2" type="ORF">AFUS01_LOCUS43451</name>
</gene>
<dbReference type="Pfam" id="PF03417">
    <property type="entry name" value="AAT"/>
    <property type="match status" value="1"/>
</dbReference>
<name>A0A8J2PK83_9HEXA</name>
<reference evidence="2" key="1">
    <citation type="submission" date="2021-06" db="EMBL/GenBank/DDBJ databases">
        <authorList>
            <person name="Hodson N. C."/>
            <person name="Mongue J. A."/>
            <person name="Jaron S. K."/>
        </authorList>
    </citation>
    <scope>NUCLEOTIDE SEQUENCE</scope>
</reference>
<dbReference type="PANTHER" id="PTHR34180:SF1">
    <property type="entry name" value="BETA-ALANYL-DOPAMINE_CARCININE HYDROLASE"/>
    <property type="match status" value="1"/>
</dbReference>
<feature type="domain" description="Peptidase C45 hydrolase" evidence="1">
    <location>
        <begin position="134"/>
        <end position="346"/>
    </location>
</feature>
<proteinExistence type="predicted"/>
<dbReference type="InterPro" id="IPR047801">
    <property type="entry name" value="Peptidase_C45"/>
</dbReference>
<sequence length="416" mass="46350">MGRDPERNCDSQDPGQYDRIVVRGKPYDRGLSHGQQAKSKIHRSLQYYKSTFSVHLTWPECVGFVRDNYLPAIREYYPKGLDEMRGIADGANITLEDVLILNASEELSREKVEEVTATPGECTGAVALKSATANRDVLMGQNWDVTEFILNNDTAILLEVHPDPEENIKPLVMLTEAGQLGRSGMNSNGLGIVAMGLWSTADIFTRDPVKHPKGWLPISLLRRMFLEAPTFSQGIRAVLQKPRHVSTNMIIATAEDEALNIELTPNDYFVMNIPLDKEILAHSNHFKTPAFQARDDIREGSRGSSSLFRDRRVEKALLSFWPNITEESFQTAFKDHVGYPNSVCQHSVPPELAYTSVFPKDTTAASIIFNLSQKKYSLCKGPPCTGTYRSYSLVSLPEDGKDNATLANSIPKTLDG</sequence>
<evidence type="ECO:0000313" key="2">
    <source>
        <dbReference type="EMBL" id="CAG7833878.1"/>
    </source>
</evidence>
<dbReference type="OrthoDB" id="189997at2759"/>
<evidence type="ECO:0000313" key="3">
    <source>
        <dbReference type="Proteomes" id="UP000708208"/>
    </source>
</evidence>
<dbReference type="PANTHER" id="PTHR34180">
    <property type="entry name" value="PEPTIDASE C45"/>
    <property type="match status" value="1"/>
</dbReference>
<comment type="caution">
    <text evidence="2">The sequence shown here is derived from an EMBL/GenBank/DDBJ whole genome shotgun (WGS) entry which is preliminary data.</text>
</comment>
<dbReference type="Proteomes" id="UP000708208">
    <property type="component" value="Unassembled WGS sequence"/>
</dbReference>
<evidence type="ECO:0000259" key="1">
    <source>
        <dbReference type="Pfam" id="PF03417"/>
    </source>
</evidence>
<accession>A0A8J2PK83</accession>
<dbReference type="NCBIfam" id="NF040521">
    <property type="entry name" value="C45_proenzyme"/>
    <property type="match status" value="1"/>
</dbReference>
<keyword evidence="3" id="KW-1185">Reference proteome</keyword>
<dbReference type="InterPro" id="IPR047794">
    <property type="entry name" value="C45_proenzyme-like"/>
</dbReference>
<dbReference type="EMBL" id="CAJVCH010570047">
    <property type="protein sequence ID" value="CAG7833878.1"/>
    <property type="molecule type" value="Genomic_DNA"/>
</dbReference>
<dbReference type="AlphaFoldDB" id="A0A8J2PK83"/>
<protein>
    <recommendedName>
        <fullName evidence="1">Peptidase C45 hydrolase domain-containing protein</fullName>
    </recommendedName>
</protein>